<keyword evidence="5" id="KW-0045">Antibiotic biosynthesis</keyword>
<evidence type="ECO:0000256" key="2">
    <source>
        <dbReference type="ARBA" id="ARBA00022450"/>
    </source>
</evidence>
<dbReference type="Gene3D" id="3.40.50.720">
    <property type="entry name" value="NAD(P)-binding Rossmann-like Domain"/>
    <property type="match status" value="1"/>
</dbReference>
<organism evidence="10 11">
    <name type="scientific">Streptomyces osmaniensis</name>
    <dbReference type="NCBI Taxonomy" id="593134"/>
    <lineage>
        <taxon>Bacteria</taxon>
        <taxon>Bacillati</taxon>
        <taxon>Actinomycetota</taxon>
        <taxon>Actinomycetes</taxon>
        <taxon>Kitasatosporales</taxon>
        <taxon>Streptomycetaceae</taxon>
        <taxon>Streptomyces</taxon>
    </lineage>
</organism>
<dbReference type="InterPro" id="IPR016036">
    <property type="entry name" value="Malonyl_transacylase_ACP-bd"/>
</dbReference>
<dbReference type="PANTHER" id="PTHR43775">
    <property type="entry name" value="FATTY ACID SYNTHASE"/>
    <property type="match status" value="1"/>
</dbReference>
<dbReference type="Pfam" id="PF00109">
    <property type="entry name" value="ketoacyl-synt"/>
    <property type="match status" value="1"/>
</dbReference>
<dbReference type="InterPro" id="IPR009081">
    <property type="entry name" value="PP-bd_ACP"/>
</dbReference>
<feature type="active site" description="Proton acceptor; for dehydratase activity" evidence="6">
    <location>
        <position position="931"/>
    </location>
</feature>
<dbReference type="SUPFAM" id="SSF51735">
    <property type="entry name" value="NAD(P)-binding Rossmann-fold domains"/>
    <property type="match status" value="2"/>
</dbReference>
<evidence type="ECO:0000259" key="7">
    <source>
        <dbReference type="PROSITE" id="PS50075"/>
    </source>
</evidence>
<dbReference type="PROSITE" id="PS52004">
    <property type="entry name" value="KS3_2"/>
    <property type="match status" value="1"/>
</dbReference>
<evidence type="ECO:0000256" key="4">
    <source>
        <dbReference type="ARBA" id="ARBA00022679"/>
    </source>
</evidence>
<dbReference type="InterPro" id="IPR013968">
    <property type="entry name" value="PKS_KR"/>
</dbReference>
<dbReference type="RefSeq" id="WP_346186785.1">
    <property type="nucleotide sequence ID" value="NZ_BAABCE010000042.1"/>
</dbReference>
<dbReference type="InterPro" id="IPR036736">
    <property type="entry name" value="ACP-like_sf"/>
</dbReference>
<dbReference type="Pfam" id="PF02801">
    <property type="entry name" value="Ketoacyl-synt_C"/>
    <property type="match status" value="1"/>
</dbReference>
<dbReference type="SUPFAM" id="SSF53901">
    <property type="entry name" value="Thiolase-like"/>
    <property type="match status" value="1"/>
</dbReference>
<dbReference type="InterPro" id="IPR020806">
    <property type="entry name" value="PKS_PP-bd"/>
</dbReference>
<dbReference type="CDD" id="cd00833">
    <property type="entry name" value="PKS"/>
    <property type="match status" value="1"/>
</dbReference>
<accession>A0ABP6Z2M4</accession>
<evidence type="ECO:0000313" key="11">
    <source>
        <dbReference type="Proteomes" id="UP001500707"/>
    </source>
</evidence>
<dbReference type="Gene3D" id="3.30.70.3290">
    <property type="match status" value="1"/>
</dbReference>
<dbReference type="EMBL" id="BAABCE010000042">
    <property type="protein sequence ID" value="GAA3596458.1"/>
    <property type="molecule type" value="Genomic_DNA"/>
</dbReference>
<evidence type="ECO:0000256" key="1">
    <source>
        <dbReference type="ARBA" id="ARBA00004792"/>
    </source>
</evidence>
<dbReference type="InterPro" id="IPR050091">
    <property type="entry name" value="PKS_NRPS_Biosynth_Enz"/>
</dbReference>
<feature type="domain" description="PKS/mFAS DH" evidence="9">
    <location>
        <begin position="898"/>
        <end position="1181"/>
    </location>
</feature>
<dbReference type="InterPro" id="IPR049551">
    <property type="entry name" value="PKS_DH_C"/>
</dbReference>
<dbReference type="Gene3D" id="3.10.129.110">
    <property type="entry name" value="Polyketide synthase dehydratase"/>
    <property type="match status" value="1"/>
</dbReference>
<proteinExistence type="predicted"/>
<keyword evidence="11" id="KW-1185">Reference proteome</keyword>
<name>A0ABP6Z2M4_9ACTN</name>
<dbReference type="SUPFAM" id="SSF52151">
    <property type="entry name" value="FabD/lysophospholipase-like"/>
    <property type="match status" value="1"/>
</dbReference>
<keyword evidence="4" id="KW-0808">Transferase</keyword>
<dbReference type="Pfam" id="PF08659">
    <property type="entry name" value="KR"/>
    <property type="match status" value="1"/>
</dbReference>
<dbReference type="InterPro" id="IPR001227">
    <property type="entry name" value="Ac_transferase_dom_sf"/>
</dbReference>
<dbReference type="SUPFAM" id="SSF47336">
    <property type="entry name" value="ACP-like"/>
    <property type="match status" value="1"/>
</dbReference>
<dbReference type="InterPro" id="IPR036291">
    <property type="entry name" value="NAD(P)-bd_dom_sf"/>
</dbReference>
<gene>
    <name evidence="10" type="ORF">GCM10022295_91710</name>
</gene>
<dbReference type="InterPro" id="IPR006162">
    <property type="entry name" value="Ppantetheine_attach_site"/>
</dbReference>
<dbReference type="InterPro" id="IPR049552">
    <property type="entry name" value="PKS_DH_N"/>
</dbReference>
<dbReference type="Pfam" id="PF14765">
    <property type="entry name" value="PS-DH"/>
    <property type="match status" value="1"/>
</dbReference>
<dbReference type="SMART" id="SM00827">
    <property type="entry name" value="PKS_AT"/>
    <property type="match status" value="1"/>
</dbReference>
<dbReference type="SMART" id="SM00823">
    <property type="entry name" value="PKS_PP"/>
    <property type="match status" value="1"/>
</dbReference>
<protein>
    <recommendedName>
        <fullName evidence="12">Polyketide synthase</fullName>
    </recommendedName>
</protein>
<dbReference type="InterPro" id="IPR020807">
    <property type="entry name" value="PKS_DH"/>
</dbReference>
<dbReference type="Pfam" id="PF00698">
    <property type="entry name" value="Acyl_transf_1"/>
    <property type="match status" value="1"/>
</dbReference>
<comment type="caution">
    <text evidence="10">The sequence shown here is derived from an EMBL/GenBank/DDBJ whole genome shotgun (WGS) entry which is preliminary data.</text>
</comment>
<dbReference type="InterPro" id="IPR042104">
    <property type="entry name" value="PKS_dehydratase_sf"/>
</dbReference>
<evidence type="ECO:0000313" key="10">
    <source>
        <dbReference type="EMBL" id="GAA3596458.1"/>
    </source>
</evidence>
<feature type="region of interest" description="C-terminal hotdog fold" evidence="6">
    <location>
        <begin position="1031"/>
        <end position="1181"/>
    </location>
</feature>
<feature type="region of interest" description="N-terminal hotdog fold" evidence="6">
    <location>
        <begin position="898"/>
        <end position="1019"/>
    </location>
</feature>
<evidence type="ECO:0000259" key="8">
    <source>
        <dbReference type="PROSITE" id="PS52004"/>
    </source>
</evidence>
<dbReference type="Gene3D" id="3.40.366.10">
    <property type="entry name" value="Malonyl-Coenzyme A Acyl Carrier Protein, domain 2"/>
    <property type="match status" value="1"/>
</dbReference>
<dbReference type="Pfam" id="PF00550">
    <property type="entry name" value="PP-binding"/>
    <property type="match status" value="1"/>
</dbReference>
<feature type="domain" description="Carrier" evidence="7">
    <location>
        <begin position="1652"/>
        <end position="1726"/>
    </location>
</feature>
<reference evidence="11" key="1">
    <citation type="journal article" date="2019" name="Int. J. Syst. Evol. Microbiol.">
        <title>The Global Catalogue of Microorganisms (GCM) 10K type strain sequencing project: providing services to taxonomists for standard genome sequencing and annotation.</title>
        <authorList>
            <consortium name="The Broad Institute Genomics Platform"/>
            <consortium name="The Broad Institute Genome Sequencing Center for Infectious Disease"/>
            <person name="Wu L."/>
            <person name="Ma J."/>
        </authorList>
    </citation>
    <scope>NUCLEOTIDE SEQUENCE [LARGE SCALE GENOMIC DNA]</scope>
    <source>
        <strain evidence="11">JCM 17656</strain>
    </source>
</reference>
<evidence type="ECO:0008006" key="12">
    <source>
        <dbReference type="Google" id="ProtNLM"/>
    </source>
</evidence>
<dbReference type="Pfam" id="PF22621">
    <property type="entry name" value="CurL-like_PKS_C"/>
    <property type="match status" value="1"/>
</dbReference>
<dbReference type="InterPro" id="IPR016039">
    <property type="entry name" value="Thiolase-like"/>
</dbReference>
<dbReference type="PROSITE" id="PS52019">
    <property type="entry name" value="PKS_MFAS_DH"/>
    <property type="match status" value="1"/>
</dbReference>
<keyword evidence="2" id="KW-0596">Phosphopantetheine</keyword>
<dbReference type="InterPro" id="IPR049900">
    <property type="entry name" value="PKS_mFAS_DH"/>
</dbReference>
<dbReference type="PROSITE" id="PS00012">
    <property type="entry name" value="PHOSPHOPANTETHEINE"/>
    <property type="match status" value="1"/>
</dbReference>
<comment type="pathway">
    <text evidence="1">Antibiotic biosynthesis.</text>
</comment>
<evidence type="ECO:0000256" key="6">
    <source>
        <dbReference type="PROSITE-ProRule" id="PRU01363"/>
    </source>
</evidence>
<dbReference type="InterPro" id="IPR014043">
    <property type="entry name" value="Acyl_transferase_dom"/>
</dbReference>
<dbReference type="InterPro" id="IPR020841">
    <property type="entry name" value="PKS_Beta-ketoAc_synthase_dom"/>
</dbReference>
<sequence length="1730" mass="183724">MSAERDVPIAVIGMGCRFPGGADSPEALWDLMVEGRDLVGTVPPDRWDAASLSALQHPEDAARYARGCFLDGDIWAWEPAALAVAPIEGVVTDPQHRLLTEVAWEAVEHAGIPMAHMRGSRTGVYVGMFAPDNLLRSARPVRDWIDGYYIFGNFAGNAPGRITFPLDLRGPAMTIETLCSSGLVAVHQACRALASGECDMALAGAVLLMVSPETMHYEAKWLTSMRGHCYAFDARADGYVRGEGAGMVLFKRLDDALAGGDRVLAVVRGSAVTCDGQSERMTAPSTLMQQEAFRTALQRAGVEAGDVGLVEAHGPGTFHGDPIEYVSVNSVYGRGRGRCALGSVKTNIGHSEPTSGVAGLIKAVLAVRHGMIPANLHFEGWNPSIPRDEKSRLFVPTQLTPWPVEGVPRLAGVCSYGLAGTNAHVIVEQPPTPSGVLPARGSDESAVRVFPVSTFSPQALPQAAQKLADWVEAHPSLPLGDVAHTLAARRTPSNERLAVTASSHEELAARLRAFADGGDTDTGAVTGRPVLSGEQPGPVLVFTGQGSQWKGMCQGLLDRDAAFTAAIDELEPLIAAEGGFSLRAILTDPDLLCGVDRIQPTLFAVQVALAAVWRSWGVVPAAVVGQSMGEVAAAVVAGRLTVGDGVKVMCRRAGLLRQVSGGAMASVLLDADTVRADLTAQQADGVSLAVYTSSGQVVISGDRAQVEALTGLWQERGDSASLVPVDYASHSPHMDQLTTPITKTLADLKPTAGSARFYTTVAADPCEEVALDGAYWARNLRAPVRFEQAVTSALDDGHRLFIECTAHPLAVRALNDTATAHGITDAVMLGTLHRDTADDEALLHGVAAAHCAGAAIDWTGQYPGVLVDVPTFTWHRTHHRFDPPYELVAPGLVGASQHSLLGGHVHDPDREGRYLWQTPISPARLPWLADHQVAGTPVMAGAGICEMMAYAADHILATDQLALEDLQLDAPLLLDPEPAVSLQGEIAEDGHVHLTVTSRTDTGRITHAKATARVADETPPALPKDVPSPDAWDSLVPADLYAYFRDKHQVIHGPAFQGIERIQVHQQTDRAVARLAIPDVARSSAWMMRIHPALLDSTVQAALAIWCTRYCLDPGPVVVAGCDRVTLHGPKVNQARTAYLNLASADTLSCTANAVLATNDGQVVATIEGLQVANITPPEERFVARLSHLTHTPQPAPGTRSQPGRFLILAEVGTWPQELTAALSAHGIDHRLCHLTDGKLPAPYTGGFLDGSQPTTVIYALSNRSHAPAPTLAQQRVRTLAGLMRHLANVPGCSPRLWVTACAGHDSLTTAGLRGLLRTAVYEYPALTVSLIEADPAAGAKGVAAELLCDDPRPREVYLTAGARLIAQVTATPPEPHGLPAEIRADGAYLITGALGGLGLLTVTDLARHSAGHIIALGRGAPTEQAAALLDELRTNGAHITLIRGDIADPATVTAALDAVAVLNVPLRGVFHAAGVIEDAVLDNLTPDLLDRVWRGKAHGAWQLHEATKHLDLDFWVVYSSLAGLLGSPGQAAYAAANAFLDDLTAHRRALGLPGTSIQWGAWSETGRGQGMAERGFVMISPTDGVDALNRILAAGHTHVAYSPIDLDQWLAPYPHAAASALFATHSVATTDTDTTLLNDLQEADDDNRRHTLLNAHIIDLLRDILTIPDQHITPTTSMVMLGLDSLNAMRLRQQLQRTLHMDINIAVLWTKPTPAGIADWILTQMGYAP</sequence>
<dbReference type="InterPro" id="IPR057326">
    <property type="entry name" value="KR_dom"/>
</dbReference>
<dbReference type="InterPro" id="IPR014031">
    <property type="entry name" value="Ketoacyl_synth_C"/>
</dbReference>
<dbReference type="Pfam" id="PF21089">
    <property type="entry name" value="PKS_DH_N"/>
    <property type="match status" value="1"/>
</dbReference>
<dbReference type="Proteomes" id="UP001500707">
    <property type="component" value="Unassembled WGS sequence"/>
</dbReference>
<dbReference type="SMART" id="SM00825">
    <property type="entry name" value="PKS_KS"/>
    <property type="match status" value="1"/>
</dbReference>
<evidence type="ECO:0000259" key="9">
    <source>
        <dbReference type="PROSITE" id="PS52019"/>
    </source>
</evidence>
<dbReference type="PROSITE" id="PS50075">
    <property type="entry name" value="CARRIER"/>
    <property type="match status" value="1"/>
</dbReference>
<dbReference type="SMART" id="SM00822">
    <property type="entry name" value="PKS_KR"/>
    <property type="match status" value="1"/>
</dbReference>
<dbReference type="InterPro" id="IPR014030">
    <property type="entry name" value="Ketoacyl_synth_N"/>
</dbReference>
<evidence type="ECO:0000256" key="3">
    <source>
        <dbReference type="ARBA" id="ARBA00022553"/>
    </source>
</evidence>
<dbReference type="SUPFAM" id="SSF55048">
    <property type="entry name" value="Probable ACP-binding domain of malonyl-CoA ACP transacylase"/>
    <property type="match status" value="1"/>
</dbReference>
<dbReference type="Gene3D" id="3.40.47.10">
    <property type="match status" value="1"/>
</dbReference>
<keyword evidence="3" id="KW-0597">Phosphoprotein</keyword>
<feature type="active site" description="Proton donor; for dehydratase activity" evidence="6">
    <location>
        <position position="1096"/>
    </location>
</feature>
<evidence type="ECO:0000256" key="5">
    <source>
        <dbReference type="ARBA" id="ARBA00023194"/>
    </source>
</evidence>
<dbReference type="Gene3D" id="1.10.1200.10">
    <property type="entry name" value="ACP-like"/>
    <property type="match status" value="1"/>
</dbReference>
<dbReference type="PANTHER" id="PTHR43775:SF37">
    <property type="entry name" value="SI:DKEY-61P9.11"/>
    <property type="match status" value="1"/>
</dbReference>
<feature type="domain" description="Ketosynthase family 3 (KS3)" evidence="8">
    <location>
        <begin position="6"/>
        <end position="429"/>
    </location>
</feature>
<dbReference type="InterPro" id="IPR016035">
    <property type="entry name" value="Acyl_Trfase/lysoPLipase"/>
</dbReference>
<dbReference type="SMART" id="SM00826">
    <property type="entry name" value="PKS_DH"/>
    <property type="match status" value="1"/>
</dbReference>